<evidence type="ECO:0000256" key="1">
    <source>
        <dbReference type="SAM" id="MobiDB-lite"/>
    </source>
</evidence>
<evidence type="ECO:0008006" key="5">
    <source>
        <dbReference type="Google" id="ProtNLM"/>
    </source>
</evidence>
<gene>
    <name evidence="3" type="ORF">CBR_g56104</name>
</gene>
<feature type="compositionally biased region" description="Low complexity" evidence="1">
    <location>
        <begin position="279"/>
        <end position="291"/>
    </location>
</feature>
<name>A0A388MDF6_CHABU</name>
<feature type="compositionally biased region" description="Basic and acidic residues" evidence="1">
    <location>
        <begin position="261"/>
        <end position="278"/>
    </location>
</feature>
<sequence length="471" mass="50271">MALPSSHLGLLLLPPTSCSAASEAAVGPVVALEKVAVELAQTEKLKKWNEEYAPEFVTVAHIAREEAPLVVEIAKSSRLTLVNIRPLLVARYLEKGGEWQVATDASFQIPRFEEGQNVAEILREKVTTEFPLGGFETVQGSVDRDGIDSQEGQEGGPGQQPESKGISPHALSPLIAKMPTTIQLKTGMRWRPWRLVTAVPYSVLAGPSIPAELIAVSIAQVVATNLLDGDEHLEERTFPTDWDIFYRSDVSDDDLEPGWAENEKEGVSEALETEREGSGSESAGGMEDSAGTSSPEKVMDATDTTPAKEAGGVEIDMLDKAASAASRKPGGEKGDTEGTQGVWRKGGARGLDSTSEGRKGTGGRVAFVGRGLTERMRVVSERGHRQEKGGWSKEGEGGWGEEDEEGGRRMDGGGRGGRTWGEDNTIKEEGGSREDEEGGAAGRDGGDGDGGRRSEQKDHADKQAKEDVLRG</sequence>
<feature type="region of interest" description="Disordered" evidence="1">
    <location>
        <begin position="137"/>
        <end position="168"/>
    </location>
</feature>
<protein>
    <recommendedName>
        <fullName evidence="5">START domain-containing protein</fullName>
    </recommendedName>
</protein>
<feature type="compositionally biased region" description="Basic and acidic residues" evidence="1">
    <location>
        <begin position="372"/>
        <end position="396"/>
    </location>
</feature>
<evidence type="ECO:0000313" key="3">
    <source>
        <dbReference type="EMBL" id="GBG92591.1"/>
    </source>
</evidence>
<accession>A0A388MDF6</accession>
<keyword evidence="4" id="KW-1185">Reference proteome</keyword>
<feature type="chain" id="PRO_5017248636" description="START domain-containing protein" evidence="2">
    <location>
        <begin position="21"/>
        <end position="471"/>
    </location>
</feature>
<feature type="compositionally biased region" description="Basic and acidic residues" evidence="1">
    <location>
        <begin position="420"/>
        <end position="433"/>
    </location>
</feature>
<feature type="signal peptide" evidence="2">
    <location>
        <begin position="1"/>
        <end position="20"/>
    </location>
</feature>
<organism evidence="3 4">
    <name type="scientific">Chara braunii</name>
    <name type="common">Braun's stonewort</name>
    <dbReference type="NCBI Taxonomy" id="69332"/>
    <lineage>
        <taxon>Eukaryota</taxon>
        <taxon>Viridiplantae</taxon>
        <taxon>Streptophyta</taxon>
        <taxon>Charophyceae</taxon>
        <taxon>Charales</taxon>
        <taxon>Characeae</taxon>
        <taxon>Chara</taxon>
    </lineage>
</organism>
<feature type="compositionally biased region" description="Basic and acidic residues" evidence="1">
    <location>
        <begin position="444"/>
        <end position="471"/>
    </location>
</feature>
<comment type="caution">
    <text evidence="3">The sequence shown here is derived from an EMBL/GenBank/DDBJ whole genome shotgun (WGS) entry which is preliminary data.</text>
</comment>
<keyword evidence="2" id="KW-0732">Signal</keyword>
<reference evidence="3 4" key="1">
    <citation type="journal article" date="2018" name="Cell">
        <title>The Chara Genome: Secondary Complexity and Implications for Plant Terrestrialization.</title>
        <authorList>
            <person name="Nishiyama T."/>
            <person name="Sakayama H."/>
            <person name="Vries J.D."/>
            <person name="Buschmann H."/>
            <person name="Saint-Marcoux D."/>
            <person name="Ullrich K.K."/>
            <person name="Haas F.B."/>
            <person name="Vanderstraeten L."/>
            <person name="Becker D."/>
            <person name="Lang D."/>
            <person name="Vosolsobe S."/>
            <person name="Rombauts S."/>
            <person name="Wilhelmsson P.K.I."/>
            <person name="Janitza P."/>
            <person name="Kern R."/>
            <person name="Heyl A."/>
            <person name="Rumpler F."/>
            <person name="Villalobos L.I.A.C."/>
            <person name="Clay J.M."/>
            <person name="Skokan R."/>
            <person name="Toyoda A."/>
            <person name="Suzuki Y."/>
            <person name="Kagoshima H."/>
            <person name="Schijlen E."/>
            <person name="Tajeshwar N."/>
            <person name="Catarino B."/>
            <person name="Hetherington A.J."/>
            <person name="Saltykova A."/>
            <person name="Bonnot C."/>
            <person name="Breuninger H."/>
            <person name="Symeonidi A."/>
            <person name="Radhakrishnan G.V."/>
            <person name="Van Nieuwerburgh F."/>
            <person name="Deforce D."/>
            <person name="Chang C."/>
            <person name="Karol K.G."/>
            <person name="Hedrich R."/>
            <person name="Ulvskov P."/>
            <person name="Glockner G."/>
            <person name="Delwiche C.F."/>
            <person name="Petrasek J."/>
            <person name="Van de Peer Y."/>
            <person name="Friml J."/>
            <person name="Beilby M."/>
            <person name="Dolan L."/>
            <person name="Kohara Y."/>
            <person name="Sugano S."/>
            <person name="Fujiyama A."/>
            <person name="Delaux P.-M."/>
            <person name="Quint M."/>
            <person name="TheiBen G."/>
            <person name="Hagemann M."/>
            <person name="Harholt J."/>
            <person name="Dunand C."/>
            <person name="Zachgo S."/>
            <person name="Langdale J."/>
            <person name="Maumus F."/>
            <person name="Straeten D.V.D."/>
            <person name="Gould S.B."/>
            <person name="Rensing S.A."/>
        </authorList>
    </citation>
    <scope>NUCLEOTIDE SEQUENCE [LARGE SCALE GENOMIC DNA]</scope>
    <source>
        <strain evidence="3 4">S276</strain>
    </source>
</reference>
<proteinExistence type="predicted"/>
<dbReference type="AlphaFoldDB" id="A0A388MDF6"/>
<dbReference type="Gramene" id="GBG92591">
    <property type="protein sequence ID" value="GBG92591"/>
    <property type="gene ID" value="CBR_g56104"/>
</dbReference>
<dbReference type="EMBL" id="BFEA01001090">
    <property type="protein sequence ID" value="GBG92591.1"/>
    <property type="molecule type" value="Genomic_DNA"/>
</dbReference>
<feature type="region of interest" description="Disordered" evidence="1">
    <location>
        <begin position="252"/>
        <end position="471"/>
    </location>
</feature>
<evidence type="ECO:0000313" key="4">
    <source>
        <dbReference type="Proteomes" id="UP000265515"/>
    </source>
</evidence>
<dbReference type="Proteomes" id="UP000265515">
    <property type="component" value="Unassembled WGS sequence"/>
</dbReference>
<evidence type="ECO:0000256" key="2">
    <source>
        <dbReference type="SAM" id="SignalP"/>
    </source>
</evidence>